<accession>A0A3E4LZ02</accession>
<keyword evidence="2" id="KW-1133">Transmembrane helix</keyword>
<organism evidence="3 5">
    <name type="scientific">[Ruminococcus] lactaris</name>
    <dbReference type="NCBI Taxonomy" id="46228"/>
    <lineage>
        <taxon>Bacteria</taxon>
        <taxon>Bacillati</taxon>
        <taxon>Bacillota</taxon>
        <taxon>Clostridia</taxon>
        <taxon>Lachnospirales</taxon>
        <taxon>Lachnospiraceae</taxon>
        <taxon>Mediterraneibacter</taxon>
    </lineage>
</organism>
<protein>
    <submittedName>
        <fullName evidence="3">Stage III sporulation protein AF</fullName>
    </submittedName>
</protein>
<dbReference type="EMBL" id="QRHG01000001">
    <property type="protein sequence ID" value="RHF63297.1"/>
    <property type="molecule type" value="Genomic_DNA"/>
</dbReference>
<feature type="region of interest" description="Disordered" evidence="1">
    <location>
        <begin position="94"/>
        <end position="125"/>
    </location>
</feature>
<name>A0A3E4LZ02_9FIRM</name>
<sequence length="125" mass="14274">MGTVYQWIQNLSVWLVLSAVILHLVPGKDYGKYVRFFSGMVLLLLFLEPMLKLTGTDGMITKLYEGNLAKEDQAEKELLQKLYESADLTEILPEEYQTSEEGADEKSQKKVSETQAVEVEEIRIE</sequence>
<dbReference type="Proteomes" id="UP000260793">
    <property type="component" value="Unassembled WGS sequence"/>
</dbReference>
<dbReference type="Proteomes" id="UP000284902">
    <property type="component" value="Unassembled WGS sequence"/>
</dbReference>
<evidence type="ECO:0000313" key="5">
    <source>
        <dbReference type="Proteomes" id="UP000260793"/>
    </source>
</evidence>
<evidence type="ECO:0000256" key="1">
    <source>
        <dbReference type="SAM" id="MobiDB-lite"/>
    </source>
</evidence>
<evidence type="ECO:0000256" key="2">
    <source>
        <dbReference type="SAM" id="Phobius"/>
    </source>
</evidence>
<dbReference type="Pfam" id="PF09581">
    <property type="entry name" value="Spore_III_AF"/>
    <property type="match status" value="1"/>
</dbReference>
<feature type="transmembrane region" description="Helical" evidence="2">
    <location>
        <begin position="33"/>
        <end position="51"/>
    </location>
</feature>
<feature type="transmembrane region" description="Helical" evidence="2">
    <location>
        <begin position="7"/>
        <end position="27"/>
    </location>
</feature>
<evidence type="ECO:0000313" key="3">
    <source>
        <dbReference type="EMBL" id="RGK42649.1"/>
    </source>
</evidence>
<reference evidence="5 6" key="1">
    <citation type="submission" date="2018-08" db="EMBL/GenBank/DDBJ databases">
        <title>A genome reference for cultivated species of the human gut microbiota.</title>
        <authorList>
            <person name="Zou Y."/>
            <person name="Xue W."/>
            <person name="Luo G."/>
        </authorList>
    </citation>
    <scope>NUCLEOTIDE SEQUENCE [LARGE SCALE GENOMIC DNA]</scope>
    <source>
        <strain evidence="4 6">AM25-1LB</strain>
        <strain evidence="3 5">TF11-7</strain>
    </source>
</reference>
<dbReference type="RefSeq" id="WP_023922452.1">
    <property type="nucleotide sequence ID" value="NZ_CAJMJQ010000002.1"/>
</dbReference>
<dbReference type="EMBL" id="QSQN01000002">
    <property type="protein sequence ID" value="RGK42649.1"/>
    <property type="molecule type" value="Genomic_DNA"/>
</dbReference>
<evidence type="ECO:0000313" key="6">
    <source>
        <dbReference type="Proteomes" id="UP000284902"/>
    </source>
</evidence>
<gene>
    <name evidence="4" type="ORF">DW672_00160</name>
    <name evidence="3" type="ORF">DXD17_00795</name>
</gene>
<dbReference type="InterPro" id="IPR014245">
    <property type="entry name" value="Spore_III_AF"/>
</dbReference>
<comment type="caution">
    <text evidence="3">The sequence shown here is derived from an EMBL/GenBank/DDBJ whole genome shotgun (WGS) entry which is preliminary data.</text>
</comment>
<proteinExistence type="predicted"/>
<evidence type="ECO:0000313" key="4">
    <source>
        <dbReference type="EMBL" id="RHF63297.1"/>
    </source>
</evidence>
<keyword evidence="2" id="KW-0472">Membrane</keyword>
<keyword evidence="2" id="KW-0812">Transmembrane</keyword>
<dbReference type="AlphaFoldDB" id="A0A3E4LZ02"/>